<dbReference type="InterPro" id="IPR024654">
    <property type="entry name" value="Calcineurin-like_PHP_lpxH"/>
</dbReference>
<dbReference type="Proteomes" id="UP000886758">
    <property type="component" value="Unassembled WGS sequence"/>
</dbReference>
<comment type="caution">
    <text evidence="4">The sequence shown here is derived from an EMBL/GenBank/DDBJ whole genome shotgun (WGS) entry which is preliminary data.</text>
</comment>
<dbReference type="InterPro" id="IPR000979">
    <property type="entry name" value="Phosphodiesterase_MJ0936/Vps29"/>
</dbReference>
<comment type="cofactor">
    <cofactor evidence="2">
        <name>a divalent metal cation</name>
        <dbReference type="ChEBI" id="CHEBI:60240"/>
    </cofactor>
</comment>
<evidence type="ECO:0000313" key="5">
    <source>
        <dbReference type="Proteomes" id="UP000886758"/>
    </source>
</evidence>
<dbReference type="EC" id="3.1.4.-" evidence="2"/>
<gene>
    <name evidence="4" type="ORF">IAD46_05090</name>
</gene>
<evidence type="ECO:0000256" key="2">
    <source>
        <dbReference type="RuleBase" id="RU362039"/>
    </source>
</evidence>
<name>A0A9D1GRY6_9MOLU</name>
<sequence length="147" mass="16911">MKILVLSDSHQQSLNSDFVKQYDAVFHCGDYGISRGILEQNKAYYVAGNCDVLGAKELVIRWKGRTVLLTHGHLESVKYGFDRLVYKALDYEVSVVFFGHTHRQTVFEEDGILFVNPGAYPDSYAEITDEALYLHQQGKIRKMLFKW</sequence>
<comment type="similarity">
    <text evidence="1 2">Belongs to the metallophosphoesterase superfamily. YfcE family.</text>
</comment>
<dbReference type="EMBL" id="DVLF01000160">
    <property type="protein sequence ID" value="HIT50383.1"/>
    <property type="molecule type" value="Genomic_DNA"/>
</dbReference>
<proteinExistence type="inferred from homology"/>
<dbReference type="NCBIfam" id="TIGR00040">
    <property type="entry name" value="yfcE"/>
    <property type="match status" value="1"/>
</dbReference>
<reference evidence="4" key="1">
    <citation type="submission" date="2020-10" db="EMBL/GenBank/DDBJ databases">
        <authorList>
            <person name="Gilroy R."/>
        </authorList>
    </citation>
    <scope>NUCLEOTIDE SEQUENCE</scope>
    <source>
        <strain evidence="4">ChiW17-6978</strain>
    </source>
</reference>
<evidence type="ECO:0000256" key="1">
    <source>
        <dbReference type="ARBA" id="ARBA00008950"/>
    </source>
</evidence>
<evidence type="ECO:0000313" key="4">
    <source>
        <dbReference type="EMBL" id="HIT50383.1"/>
    </source>
</evidence>
<dbReference type="GO" id="GO:0016787">
    <property type="term" value="F:hydrolase activity"/>
    <property type="evidence" value="ECO:0007669"/>
    <property type="project" value="UniProtKB-UniRule"/>
</dbReference>
<dbReference type="PANTHER" id="PTHR11124">
    <property type="entry name" value="VACUOLAR SORTING PROTEIN VPS29"/>
    <property type="match status" value="1"/>
</dbReference>
<dbReference type="AlphaFoldDB" id="A0A9D1GRY6"/>
<feature type="domain" description="Calcineurin-like phosphoesterase" evidence="3">
    <location>
        <begin position="1"/>
        <end position="122"/>
    </location>
</feature>
<dbReference type="SUPFAM" id="SSF56300">
    <property type="entry name" value="Metallo-dependent phosphatases"/>
    <property type="match status" value="1"/>
</dbReference>
<protein>
    <recommendedName>
        <fullName evidence="2">Phosphoesterase</fullName>
        <ecNumber evidence="2">3.1.4.-</ecNumber>
    </recommendedName>
</protein>
<accession>A0A9D1GRY6</accession>
<evidence type="ECO:0000259" key="3">
    <source>
        <dbReference type="Pfam" id="PF12850"/>
    </source>
</evidence>
<reference evidence="4" key="2">
    <citation type="journal article" date="2021" name="PeerJ">
        <title>Extensive microbial diversity within the chicken gut microbiome revealed by metagenomics and culture.</title>
        <authorList>
            <person name="Gilroy R."/>
            <person name="Ravi A."/>
            <person name="Getino M."/>
            <person name="Pursley I."/>
            <person name="Horton D.L."/>
            <person name="Alikhan N.F."/>
            <person name="Baker D."/>
            <person name="Gharbi K."/>
            <person name="Hall N."/>
            <person name="Watson M."/>
            <person name="Adriaenssens E.M."/>
            <person name="Foster-Nyarko E."/>
            <person name="Jarju S."/>
            <person name="Secka A."/>
            <person name="Antonio M."/>
            <person name="Oren A."/>
            <person name="Chaudhuri R.R."/>
            <person name="La Ragione R."/>
            <person name="Hildebrand F."/>
            <person name="Pallen M.J."/>
        </authorList>
    </citation>
    <scope>NUCLEOTIDE SEQUENCE</scope>
    <source>
        <strain evidence="4">ChiW17-6978</strain>
    </source>
</reference>
<keyword evidence="2" id="KW-0479">Metal-binding</keyword>
<dbReference type="Gene3D" id="3.60.21.10">
    <property type="match status" value="1"/>
</dbReference>
<organism evidence="4 5">
    <name type="scientific">Candidatus Pelethenecus faecipullorum</name>
    <dbReference type="NCBI Taxonomy" id="2840900"/>
    <lineage>
        <taxon>Bacteria</taxon>
        <taxon>Bacillati</taxon>
        <taxon>Mycoplasmatota</taxon>
        <taxon>Mollicutes</taxon>
        <taxon>Candidatus Pelethenecus</taxon>
    </lineage>
</organism>
<dbReference type="Pfam" id="PF12850">
    <property type="entry name" value="Metallophos_2"/>
    <property type="match status" value="1"/>
</dbReference>
<dbReference type="InterPro" id="IPR029052">
    <property type="entry name" value="Metallo-depent_PP-like"/>
</dbReference>
<dbReference type="GO" id="GO:0046872">
    <property type="term" value="F:metal ion binding"/>
    <property type="evidence" value="ECO:0007669"/>
    <property type="project" value="UniProtKB-KW"/>
</dbReference>